<evidence type="ECO:0000313" key="9">
    <source>
        <dbReference type="Proteomes" id="UP001500213"/>
    </source>
</evidence>
<comment type="caution">
    <text evidence="8">The sequence shown here is derived from an EMBL/GenBank/DDBJ whole genome shotgun (WGS) entry which is preliminary data.</text>
</comment>
<feature type="transmembrane region" description="Helical" evidence="7">
    <location>
        <begin position="48"/>
        <end position="72"/>
    </location>
</feature>
<evidence type="ECO:0000256" key="7">
    <source>
        <dbReference type="SAM" id="Phobius"/>
    </source>
</evidence>
<keyword evidence="3" id="KW-1003">Cell membrane</keyword>
<evidence type="ECO:0000256" key="3">
    <source>
        <dbReference type="ARBA" id="ARBA00022475"/>
    </source>
</evidence>
<evidence type="ECO:0000256" key="1">
    <source>
        <dbReference type="ARBA" id="ARBA00004651"/>
    </source>
</evidence>
<dbReference type="CDD" id="cd13127">
    <property type="entry name" value="MATE_tuaB_like"/>
    <property type="match status" value="1"/>
</dbReference>
<comment type="subcellular location">
    <subcellularLocation>
        <location evidence="1">Cell membrane</location>
        <topology evidence="1">Multi-pass membrane protein</topology>
    </subcellularLocation>
</comment>
<feature type="transmembrane region" description="Helical" evidence="7">
    <location>
        <begin position="149"/>
        <end position="170"/>
    </location>
</feature>
<proteinExistence type="inferred from homology"/>
<keyword evidence="5 7" id="KW-1133">Transmembrane helix</keyword>
<feature type="transmembrane region" description="Helical" evidence="7">
    <location>
        <begin position="295"/>
        <end position="319"/>
    </location>
</feature>
<protein>
    <submittedName>
        <fullName evidence="8">Lipopolysaccharide biosynthesis protein</fullName>
    </submittedName>
</protein>
<dbReference type="Proteomes" id="UP001500213">
    <property type="component" value="Unassembled WGS sequence"/>
</dbReference>
<evidence type="ECO:0000256" key="2">
    <source>
        <dbReference type="ARBA" id="ARBA00007430"/>
    </source>
</evidence>
<feature type="transmembrane region" description="Helical" evidence="7">
    <location>
        <begin position="445"/>
        <end position="466"/>
    </location>
</feature>
<keyword evidence="4 7" id="KW-0812">Transmembrane</keyword>
<feature type="transmembrane region" description="Helical" evidence="7">
    <location>
        <begin position="257"/>
        <end position="275"/>
    </location>
</feature>
<dbReference type="PANTHER" id="PTHR30250">
    <property type="entry name" value="PST FAMILY PREDICTED COLANIC ACID TRANSPORTER"/>
    <property type="match status" value="1"/>
</dbReference>
<comment type="similarity">
    <text evidence="2">Belongs to the polysaccharide synthase family.</text>
</comment>
<feature type="transmembrane region" description="Helical" evidence="7">
    <location>
        <begin position="176"/>
        <end position="196"/>
    </location>
</feature>
<feature type="transmembrane region" description="Helical" evidence="7">
    <location>
        <begin position="84"/>
        <end position="111"/>
    </location>
</feature>
<reference evidence="9" key="1">
    <citation type="journal article" date="2019" name="Int. J. Syst. Evol. Microbiol.">
        <title>The Global Catalogue of Microorganisms (GCM) 10K type strain sequencing project: providing services to taxonomists for standard genome sequencing and annotation.</title>
        <authorList>
            <consortium name="The Broad Institute Genomics Platform"/>
            <consortium name="The Broad Institute Genome Sequencing Center for Infectious Disease"/>
            <person name="Wu L."/>
            <person name="Ma J."/>
        </authorList>
    </citation>
    <scope>NUCLEOTIDE SEQUENCE [LARGE SCALE GENOMIC DNA]</scope>
    <source>
        <strain evidence="9">JCM 17593</strain>
    </source>
</reference>
<evidence type="ECO:0000256" key="5">
    <source>
        <dbReference type="ARBA" id="ARBA00022989"/>
    </source>
</evidence>
<feature type="transmembrane region" description="Helical" evidence="7">
    <location>
        <begin position="232"/>
        <end position="251"/>
    </location>
</feature>
<feature type="transmembrane region" description="Helical" evidence="7">
    <location>
        <begin position="12"/>
        <end position="36"/>
    </location>
</feature>
<dbReference type="EMBL" id="BAABBX010000001">
    <property type="protein sequence ID" value="GAA4183151.1"/>
    <property type="molecule type" value="Genomic_DNA"/>
</dbReference>
<dbReference type="PANTHER" id="PTHR30250:SF10">
    <property type="entry name" value="LIPOPOLYSACCHARIDE BIOSYNTHESIS PROTEIN WZXC"/>
    <property type="match status" value="1"/>
</dbReference>
<dbReference type="Pfam" id="PF13440">
    <property type="entry name" value="Polysacc_synt_3"/>
    <property type="match status" value="1"/>
</dbReference>
<name>A0ABP8AFM1_9MICO</name>
<evidence type="ECO:0000313" key="8">
    <source>
        <dbReference type="EMBL" id="GAA4183151.1"/>
    </source>
</evidence>
<feature type="transmembrane region" description="Helical" evidence="7">
    <location>
        <begin position="383"/>
        <end position="405"/>
    </location>
</feature>
<evidence type="ECO:0000256" key="4">
    <source>
        <dbReference type="ARBA" id="ARBA00022692"/>
    </source>
</evidence>
<keyword evidence="6 7" id="KW-0472">Membrane</keyword>
<organism evidence="8 9">
    <name type="scientific">Gryllotalpicola kribbensis</name>
    <dbReference type="NCBI Taxonomy" id="993084"/>
    <lineage>
        <taxon>Bacteria</taxon>
        <taxon>Bacillati</taxon>
        <taxon>Actinomycetota</taxon>
        <taxon>Actinomycetes</taxon>
        <taxon>Micrococcales</taxon>
        <taxon>Microbacteriaceae</taxon>
        <taxon>Gryllotalpicola</taxon>
    </lineage>
</organism>
<gene>
    <name evidence="8" type="ORF">GCM10022288_02110</name>
</gene>
<sequence length="500" mass="52293">MSDGNRSLRSRSLLGGIWTALQRVYGSLLSVVTLAVLSRLVDAADFGVVSLVSVFVGILALVGDLGFTPSLIRATAPSRVQINTAFWTGLAVGLGLGGLLALAAPAIAAFYDEPQLTLMIRVAALMLPLNAFCSIPTVLLTRELKMRPLAIRSAVGASIGAVGAVVLALLGAGAWALIFQGGGNILVDIVILWSAVSWRPRFEFSLADAWAMLRFGLPALATQIVHEGRDRMVELVLGKLLGASALGYWVVATRVTSQLLTLFASVVNAVALPAFSKIKDDPERLRNAVRHAERVCASMAVPGLFAIAAVSPVAVPFLFGSQWATSGQIAQLTALTGSITALQWLDGNLWWSLGRPGVEFTLVLVISAVHVGAVFLAAPYGLLAVAIALLARTVLLAPLRVIALVRLGRMPLTVYRDIPGIAASAGVMLVAMIALSHAIAHEPPLLYLAIEAVVGGAVYFAVGMLVQRSSFAELRTDVLHIVRRGRGAGGGVSSSVGGAV</sequence>
<feature type="transmembrane region" description="Helical" evidence="7">
    <location>
        <begin position="357"/>
        <end position="377"/>
    </location>
</feature>
<dbReference type="InterPro" id="IPR050833">
    <property type="entry name" value="Poly_Biosynth_Transport"/>
</dbReference>
<feature type="transmembrane region" description="Helical" evidence="7">
    <location>
        <begin position="417"/>
        <end position="439"/>
    </location>
</feature>
<keyword evidence="9" id="KW-1185">Reference proteome</keyword>
<feature type="transmembrane region" description="Helical" evidence="7">
    <location>
        <begin position="325"/>
        <end position="345"/>
    </location>
</feature>
<accession>A0ABP8AFM1</accession>
<feature type="transmembrane region" description="Helical" evidence="7">
    <location>
        <begin position="117"/>
        <end position="140"/>
    </location>
</feature>
<dbReference type="RefSeq" id="WP_344772890.1">
    <property type="nucleotide sequence ID" value="NZ_BAABBX010000001.1"/>
</dbReference>
<evidence type="ECO:0000256" key="6">
    <source>
        <dbReference type="ARBA" id="ARBA00023136"/>
    </source>
</evidence>